<dbReference type="InterPro" id="IPR058062">
    <property type="entry name" value="SCO7613_C"/>
</dbReference>
<name>A0A1E5PE37_9ACTN</name>
<accession>A0A1E5PE37</accession>
<feature type="transmembrane region" description="Helical" evidence="2">
    <location>
        <begin position="553"/>
        <end position="572"/>
    </location>
</feature>
<evidence type="ECO:0000256" key="1">
    <source>
        <dbReference type="SAM" id="MobiDB-lite"/>
    </source>
</evidence>
<feature type="transmembrane region" description="Helical" evidence="2">
    <location>
        <begin position="439"/>
        <end position="459"/>
    </location>
</feature>
<feature type="transmembrane region" description="Helical" evidence="2">
    <location>
        <begin position="584"/>
        <end position="602"/>
    </location>
</feature>
<dbReference type="STRING" id="285458.BGM19_08565"/>
<dbReference type="AlphaFoldDB" id="A0A1E5PE37"/>
<feature type="transmembrane region" description="Helical" evidence="2">
    <location>
        <begin position="247"/>
        <end position="267"/>
    </location>
</feature>
<feature type="transmembrane region" description="Helical" evidence="2">
    <location>
        <begin position="471"/>
        <end position="488"/>
    </location>
</feature>
<evidence type="ECO:0000313" key="3">
    <source>
        <dbReference type="EMBL" id="OEJ27808.1"/>
    </source>
</evidence>
<dbReference type="OrthoDB" id="3416299at2"/>
<keyword evidence="2" id="KW-0812">Transmembrane</keyword>
<feature type="transmembrane region" description="Helical" evidence="2">
    <location>
        <begin position="733"/>
        <end position="750"/>
    </location>
</feature>
<feature type="transmembrane region" description="Helical" evidence="2">
    <location>
        <begin position="383"/>
        <end position="404"/>
    </location>
</feature>
<feature type="transmembrane region" description="Helical" evidence="2">
    <location>
        <begin position="216"/>
        <end position="235"/>
    </location>
</feature>
<feature type="transmembrane region" description="Helical" evidence="2">
    <location>
        <begin position="808"/>
        <end position="828"/>
    </location>
</feature>
<feature type="transmembrane region" description="Helical" evidence="2">
    <location>
        <begin position="657"/>
        <end position="673"/>
    </location>
</feature>
<feature type="compositionally biased region" description="Low complexity" evidence="1">
    <location>
        <begin position="301"/>
        <end position="317"/>
    </location>
</feature>
<feature type="transmembrane region" description="Helical" evidence="2">
    <location>
        <begin position="80"/>
        <end position="101"/>
    </location>
</feature>
<dbReference type="EMBL" id="MEHJ01000001">
    <property type="protein sequence ID" value="OEJ27808.1"/>
    <property type="molecule type" value="Genomic_DNA"/>
</dbReference>
<keyword evidence="2" id="KW-0472">Membrane</keyword>
<comment type="caution">
    <text evidence="3">The sequence shown here is derived from an EMBL/GenBank/DDBJ whole genome shotgun (WGS) entry which is preliminary data.</text>
</comment>
<keyword evidence="4" id="KW-1185">Reference proteome</keyword>
<dbReference type="NCBIfam" id="NF047321">
    <property type="entry name" value="SCO7613_CTERM"/>
    <property type="match status" value="1"/>
</dbReference>
<protein>
    <submittedName>
        <fullName evidence="3">Uncharacterized protein</fullName>
    </submittedName>
</protein>
<feature type="transmembrane region" description="Helical" evidence="2">
    <location>
        <begin position="680"/>
        <end position="698"/>
    </location>
</feature>
<feature type="transmembrane region" description="Helical" evidence="2">
    <location>
        <begin position="191"/>
        <end position="210"/>
    </location>
</feature>
<evidence type="ECO:0000256" key="2">
    <source>
        <dbReference type="SAM" id="Phobius"/>
    </source>
</evidence>
<keyword evidence="2" id="KW-1133">Transmembrane helix</keyword>
<feature type="transmembrane region" description="Helical" evidence="2">
    <location>
        <begin position="756"/>
        <end position="774"/>
    </location>
</feature>
<feature type="transmembrane region" description="Helical" evidence="2">
    <location>
        <begin position="494"/>
        <end position="515"/>
    </location>
</feature>
<evidence type="ECO:0000313" key="4">
    <source>
        <dbReference type="Proteomes" id="UP000095759"/>
    </source>
</evidence>
<feature type="transmembrane region" description="Helical" evidence="2">
    <location>
        <begin position="704"/>
        <end position="721"/>
    </location>
</feature>
<feature type="transmembrane region" description="Helical" evidence="2">
    <location>
        <begin position="164"/>
        <end position="184"/>
    </location>
</feature>
<gene>
    <name evidence="3" type="ORF">AS594_28315</name>
</gene>
<feature type="transmembrane region" description="Helical" evidence="2">
    <location>
        <begin position="273"/>
        <end position="292"/>
    </location>
</feature>
<proteinExistence type="predicted"/>
<feature type="transmembrane region" description="Helical" evidence="2">
    <location>
        <begin position="781"/>
        <end position="802"/>
    </location>
</feature>
<feature type="transmembrane region" description="Helical" evidence="2">
    <location>
        <begin position="332"/>
        <end position="352"/>
    </location>
</feature>
<organism evidence="3 4">
    <name type="scientific">Streptomyces agglomeratus</name>
    <dbReference type="NCBI Taxonomy" id="285458"/>
    <lineage>
        <taxon>Bacteria</taxon>
        <taxon>Bacillati</taxon>
        <taxon>Actinomycetota</taxon>
        <taxon>Actinomycetes</taxon>
        <taxon>Kitasatosporales</taxon>
        <taxon>Streptomycetaceae</taxon>
        <taxon>Streptomyces</taxon>
    </lineage>
</organism>
<feature type="region of interest" description="Disordered" evidence="1">
    <location>
        <begin position="49"/>
        <end position="74"/>
    </location>
</feature>
<sequence length="846" mass="83736">MENAPPPAEELVILDRELGQIEARRAQLLARRAWLLSVMQQAVAPQNPFSPPGPAAFGGGTGARPPHAPRDASTRSAQNVLLTLGGILLTIAAVAFTLVSWGHMGIGGRSAVLGAVTALALAAPAALLRRGLVSTAESVAALGLALTVLDVYAVHRVAVPDTDGLAYAAAGSAALAALWAAYGLGFGRLRLPLPAALISAQFPFLLWALAADAGPLTLTWALLATAALDVAVALWGPGRAVRPMACAGAWLSGAGALLSAAALSLAAGGSGDAVRPGVLLLAIAALALFAAWRAPAPRAATAAPDSEASTPATAPSASPSPSPSPAAGWSPLAVACSAVAGLAVLAAVGGVLRPALPAAWAVPGYVLCAVVLAAVVRANLPRPVMLGLAGSSGAVLAGGTLWALPPVAVAVLGPAVRTGRAWSGAPTGLREALPSGLPWSWTSAAPAVLLAVAAVLAAACRRTEPGTAWRTPAACAALALAWAAAYATPAALDLGYPLSLVLYVLLTAASLALAVRPALAGAARAPGGLALTALGCALAAAVSVSLLSLAAQAASFAVLGVLPALYGAAAVLGRGPLTPSVSAVAAVVFATGLTGAGAAALGLAPHQAALAVLAVPAATALLAARLRGHVTALPLEVAGAAAGLLATGLAAGHAPTLALVLALCGVVAAGTAVRADRRPAGYAAVVLFVLATWVRLGASDVVTPEAYTLPVTVPALVVGVLRRRRDPGASSWTAYGPGLAATLLPSLVAAWGDQHWTRPLLLGAAALAVTLTGARHRLQAPLVLGSAVLAMVALHELAPYVVQVAGSLPRWLPPALAGLLLLAVGATYEQRLRDARRLRDTLGRMR</sequence>
<dbReference type="RefSeq" id="WP_069929665.1">
    <property type="nucleotide sequence ID" value="NZ_MEHI01000001.1"/>
</dbReference>
<feature type="region of interest" description="Disordered" evidence="1">
    <location>
        <begin position="301"/>
        <end position="323"/>
    </location>
</feature>
<feature type="transmembrane region" description="Helical" evidence="2">
    <location>
        <begin position="358"/>
        <end position="376"/>
    </location>
</feature>
<dbReference type="Proteomes" id="UP000095759">
    <property type="component" value="Unassembled WGS sequence"/>
</dbReference>
<reference evidence="3 4" key="1">
    <citation type="submission" date="2016-08" db="EMBL/GenBank/DDBJ databases">
        <title>Complete genome sequence of Streptomyces agglomeratus strain 6-3-2, a novel anti-MRSA actinomycete isolated from Wuli of Tebit, China.</title>
        <authorList>
            <person name="Chen X."/>
        </authorList>
    </citation>
    <scope>NUCLEOTIDE SEQUENCE [LARGE SCALE GENOMIC DNA]</scope>
    <source>
        <strain evidence="3 4">6-3-2</strain>
    </source>
</reference>
<feature type="transmembrane region" description="Helical" evidence="2">
    <location>
        <begin position="107"/>
        <end position="127"/>
    </location>
</feature>
<feature type="transmembrane region" description="Helical" evidence="2">
    <location>
        <begin position="527"/>
        <end position="547"/>
    </location>
</feature>
<feature type="transmembrane region" description="Helical" evidence="2">
    <location>
        <begin position="139"/>
        <end position="158"/>
    </location>
</feature>